<dbReference type="GeneID" id="5718519"/>
<feature type="region of interest" description="Disordered" evidence="1">
    <location>
        <begin position="189"/>
        <end position="251"/>
    </location>
</feature>
<sequence>MGSKADNNYSMNAMTAGEQAALPMVKSLLSRLRIPGTKAVKHDVKAVVADSTAGKQSDQELGGRWAASPFALGQGLPPAEQCTSGSTPTPAPAARAPSLSAFSTPQPQNAGNHPTAQRAGGGAPGAVATPTPTTAVPRFHDQQQYLAAAQEAQQQQRRPPPLQLQPCVGGAGAGGACGVPLAAHASMDAPLPQQHSWGSPRSSDMQRSVSSSDTVAALMQEAQALQSGGGAAGSAHGRSSGGGRPSGVPPLNLARVGIASAAAAAAPPAAPHHDRAAAGPGGAGAAAGADSHSALQAGVAELEQELAGWAAAPQWQPSSQGRWYVYPPIGRKDVAPVEALVSTLTPAQAAEVAVLWRQYAAARYSAELMAGRAVRLCRELTRELANSRAHTGHVAEQGAEHAEKLGQTIKSLQQQLDEARHAAAAAAAAAPAMHGNSSAHTCSSCRQPQAQQQQPQPAQSASAAPAAPAAAVNDYLASPTRHHASAAMAMAAPAIGAGLTPVGALRVPVPAPARPQLEVSACKAAARQQGNGATRGSMAAAAVGLLDTDDGYSYSSCSSSPGRPEDLAARLHTQHTQHAQQQGQQRAAAGPGGAEALRALAQENEELLDQLEHMRGLFLEAHADGRALREALEDVDAECAALRQHGSGLGRQAAAVLAENTSLRVEVEGLRAALLASQQQQQRQQQQQHQQLHVGVAGAMGPGQAQQPVAPLHGPHAPAHIPRPPPGSAAASGTTSRTPLATAAAAAGGSGGTPLTAPRPPVAGMASAAAYAAGVATNTWTPPPVIGLAVPSTAAPGTGAGPHSGRRTAVLRTAATEPRSLAPQQQEQLQRPAAQPYFESRLGGGGSSSSSGGGGISDAGAGQVARTLAHALETEGAVAVVHAVPAVASSSGVGSLQVRALSRSGSASALAAAPLPHQHHQQSYVQQRQQQAAEQGRNQQQQQLLLHELAW</sequence>
<name>A0A2K3D507_CHLRE</name>
<dbReference type="ExpressionAtlas" id="A0A2K3D507">
    <property type="expression patterns" value="baseline"/>
</dbReference>
<feature type="compositionally biased region" description="Low complexity" evidence="1">
    <location>
        <begin position="423"/>
        <end position="432"/>
    </location>
</feature>
<dbReference type="EMBL" id="CM008973">
    <property type="protein sequence ID" value="PNW75622.1"/>
    <property type="molecule type" value="Genomic_DNA"/>
</dbReference>
<feature type="region of interest" description="Disordered" evidence="1">
    <location>
        <begin position="69"/>
        <end position="134"/>
    </location>
</feature>
<evidence type="ECO:0000256" key="1">
    <source>
        <dbReference type="SAM" id="MobiDB-lite"/>
    </source>
</evidence>
<keyword evidence="3" id="KW-1185">Reference proteome</keyword>
<feature type="region of interest" description="Disordered" evidence="1">
    <location>
        <begin position="265"/>
        <end position="289"/>
    </location>
</feature>
<feature type="compositionally biased region" description="Low complexity" evidence="1">
    <location>
        <begin position="199"/>
        <end position="213"/>
    </location>
</feature>
<evidence type="ECO:0000313" key="3">
    <source>
        <dbReference type="Proteomes" id="UP000006906"/>
    </source>
</evidence>
<feature type="compositionally biased region" description="Polar residues" evidence="1">
    <location>
        <begin position="435"/>
        <end position="446"/>
    </location>
</feature>
<feature type="compositionally biased region" description="Low complexity" evidence="1">
    <location>
        <begin position="146"/>
        <end position="157"/>
    </location>
</feature>
<feature type="region of interest" description="Disordered" evidence="1">
    <location>
        <begin position="699"/>
        <end position="738"/>
    </location>
</feature>
<feature type="compositionally biased region" description="Low complexity" evidence="1">
    <location>
        <begin position="728"/>
        <end position="738"/>
    </location>
</feature>
<accession>A0A2K3D507</accession>
<proteinExistence type="predicted"/>
<dbReference type="Gramene" id="PNW75622">
    <property type="protein sequence ID" value="PNW75622"/>
    <property type="gene ID" value="CHLRE_12g534302v5"/>
</dbReference>
<dbReference type="Proteomes" id="UP000006906">
    <property type="component" value="Chromosome 12"/>
</dbReference>
<dbReference type="RefSeq" id="XP_042918713.1">
    <property type="nucleotide sequence ID" value="XM_043068618.1"/>
</dbReference>
<dbReference type="OrthoDB" id="552580at2759"/>
<feature type="region of interest" description="Disordered" evidence="1">
    <location>
        <begin position="837"/>
        <end position="858"/>
    </location>
</feature>
<feature type="compositionally biased region" description="Low complexity" evidence="1">
    <location>
        <begin position="125"/>
        <end position="134"/>
    </location>
</feature>
<organism evidence="2 3">
    <name type="scientific">Chlamydomonas reinhardtii</name>
    <name type="common">Chlamydomonas smithii</name>
    <dbReference type="NCBI Taxonomy" id="3055"/>
    <lineage>
        <taxon>Eukaryota</taxon>
        <taxon>Viridiplantae</taxon>
        <taxon>Chlorophyta</taxon>
        <taxon>core chlorophytes</taxon>
        <taxon>Chlorophyceae</taxon>
        <taxon>CS clade</taxon>
        <taxon>Chlamydomonadales</taxon>
        <taxon>Chlamydomonadaceae</taxon>
        <taxon>Chlamydomonas</taxon>
    </lineage>
</organism>
<dbReference type="AlphaFoldDB" id="A0A2K3D507"/>
<feature type="compositionally biased region" description="Gly residues" evidence="1">
    <location>
        <begin position="842"/>
        <end position="857"/>
    </location>
</feature>
<dbReference type="KEGG" id="cre:CHLRE_12g534302v5"/>
<feature type="compositionally biased region" description="Low complexity" evidence="1">
    <location>
        <begin position="83"/>
        <end position="103"/>
    </location>
</feature>
<feature type="compositionally biased region" description="Polar residues" evidence="1">
    <location>
        <begin position="104"/>
        <end position="115"/>
    </location>
</feature>
<reference evidence="2 3" key="1">
    <citation type="journal article" date="2007" name="Science">
        <title>The Chlamydomonas genome reveals the evolution of key animal and plant functions.</title>
        <authorList>
            <person name="Merchant S.S."/>
            <person name="Prochnik S.E."/>
            <person name="Vallon O."/>
            <person name="Harris E.H."/>
            <person name="Karpowicz S.J."/>
            <person name="Witman G.B."/>
            <person name="Terry A."/>
            <person name="Salamov A."/>
            <person name="Fritz-Laylin L.K."/>
            <person name="Marechal-Drouard L."/>
            <person name="Marshall W.F."/>
            <person name="Qu L.H."/>
            <person name="Nelson D.R."/>
            <person name="Sanderfoot A.A."/>
            <person name="Spalding M.H."/>
            <person name="Kapitonov V.V."/>
            <person name="Ren Q."/>
            <person name="Ferris P."/>
            <person name="Lindquist E."/>
            <person name="Shapiro H."/>
            <person name="Lucas S.M."/>
            <person name="Grimwood J."/>
            <person name="Schmutz J."/>
            <person name="Cardol P."/>
            <person name="Cerutti H."/>
            <person name="Chanfreau G."/>
            <person name="Chen C.L."/>
            <person name="Cognat V."/>
            <person name="Croft M.T."/>
            <person name="Dent R."/>
            <person name="Dutcher S."/>
            <person name="Fernandez E."/>
            <person name="Fukuzawa H."/>
            <person name="Gonzalez-Ballester D."/>
            <person name="Gonzalez-Halphen D."/>
            <person name="Hallmann A."/>
            <person name="Hanikenne M."/>
            <person name="Hippler M."/>
            <person name="Inwood W."/>
            <person name="Jabbari K."/>
            <person name="Kalanon M."/>
            <person name="Kuras R."/>
            <person name="Lefebvre P.A."/>
            <person name="Lemaire S.D."/>
            <person name="Lobanov A.V."/>
            <person name="Lohr M."/>
            <person name="Manuell A."/>
            <person name="Meier I."/>
            <person name="Mets L."/>
            <person name="Mittag M."/>
            <person name="Mittelmeier T."/>
            <person name="Moroney J.V."/>
            <person name="Moseley J."/>
            <person name="Napoli C."/>
            <person name="Nedelcu A.M."/>
            <person name="Niyogi K."/>
            <person name="Novoselov S.V."/>
            <person name="Paulsen I.T."/>
            <person name="Pazour G."/>
            <person name="Purton S."/>
            <person name="Ral J.P."/>
            <person name="Riano-Pachon D.M."/>
            <person name="Riekhof W."/>
            <person name="Rymarquis L."/>
            <person name="Schroda M."/>
            <person name="Stern D."/>
            <person name="Umen J."/>
            <person name="Willows R."/>
            <person name="Wilson N."/>
            <person name="Zimmer S.L."/>
            <person name="Allmer J."/>
            <person name="Balk J."/>
            <person name="Bisova K."/>
            <person name="Chen C.J."/>
            <person name="Elias M."/>
            <person name="Gendler K."/>
            <person name="Hauser C."/>
            <person name="Lamb M.R."/>
            <person name="Ledford H."/>
            <person name="Long J.C."/>
            <person name="Minagawa J."/>
            <person name="Page M.D."/>
            <person name="Pan J."/>
            <person name="Pootakham W."/>
            <person name="Roje S."/>
            <person name="Rose A."/>
            <person name="Stahlberg E."/>
            <person name="Terauchi A.M."/>
            <person name="Yang P."/>
            <person name="Ball S."/>
            <person name="Bowler C."/>
            <person name="Dieckmann C.L."/>
            <person name="Gladyshev V.N."/>
            <person name="Green P."/>
            <person name="Jorgensen R."/>
            <person name="Mayfield S."/>
            <person name="Mueller-Roeber B."/>
            <person name="Rajamani S."/>
            <person name="Sayre R.T."/>
            <person name="Brokstein P."/>
            <person name="Dubchak I."/>
            <person name="Goodstein D."/>
            <person name="Hornick L."/>
            <person name="Huang Y.W."/>
            <person name="Jhaveri J."/>
            <person name="Luo Y."/>
            <person name="Martinez D."/>
            <person name="Ngau W.C."/>
            <person name="Otillar B."/>
            <person name="Poliakov A."/>
            <person name="Porter A."/>
            <person name="Szajkowski L."/>
            <person name="Werner G."/>
            <person name="Zhou K."/>
            <person name="Grigoriev I.V."/>
            <person name="Rokhsar D.S."/>
            <person name="Grossman A.R."/>
        </authorList>
    </citation>
    <scope>NUCLEOTIDE SEQUENCE [LARGE SCALE GENOMIC DNA]</scope>
    <source>
        <strain evidence="3">CC-503</strain>
    </source>
</reference>
<dbReference type="STRING" id="3055.A0A2K3D507"/>
<feature type="region of interest" description="Disordered" evidence="1">
    <location>
        <begin position="572"/>
        <end position="593"/>
    </location>
</feature>
<evidence type="ECO:0000313" key="2">
    <source>
        <dbReference type="EMBL" id="PNW75622.1"/>
    </source>
</evidence>
<feature type="compositionally biased region" description="Low complexity" evidence="1">
    <location>
        <begin position="447"/>
        <end position="466"/>
    </location>
</feature>
<gene>
    <name evidence="2" type="ORF">CHLRE_12g534302v5</name>
</gene>
<protein>
    <submittedName>
        <fullName evidence="2">Uncharacterized protein</fullName>
    </submittedName>
</protein>
<feature type="region of interest" description="Disordered" evidence="1">
    <location>
        <begin position="146"/>
        <end position="167"/>
    </location>
</feature>
<feature type="region of interest" description="Disordered" evidence="1">
    <location>
        <begin position="423"/>
        <end position="466"/>
    </location>
</feature>
<dbReference type="InParanoid" id="A0A2K3D507"/>